<protein>
    <submittedName>
        <fullName evidence="2">Helix-turn-helix domain-containing protein</fullName>
    </submittedName>
</protein>
<dbReference type="SMART" id="SM00530">
    <property type="entry name" value="HTH_XRE"/>
    <property type="match status" value="1"/>
</dbReference>
<dbReference type="SUPFAM" id="SSF47413">
    <property type="entry name" value="lambda repressor-like DNA-binding domains"/>
    <property type="match status" value="1"/>
</dbReference>
<dbReference type="InterPro" id="IPR010982">
    <property type="entry name" value="Lambda_DNA-bd_dom_sf"/>
</dbReference>
<dbReference type="PROSITE" id="PS50943">
    <property type="entry name" value="HTH_CROC1"/>
    <property type="match status" value="1"/>
</dbReference>
<evidence type="ECO:0000313" key="2">
    <source>
        <dbReference type="EMBL" id="MEJ1156083.1"/>
    </source>
</evidence>
<comment type="caution">
    <text evidence="2">The sequence shown here is derived from an EMBL/GenBank/DDBJ whole genome shotgun (WGS) entry which is preliminary data.</text>
</comment>
<sequence>MGTQTTTLRSPGDIGLALQQARLERGLSQNALAQELGISQRSVSEIESGKPTIYMRKVFDMLRATGVELSAKWDDGSAE</sequence>
<proteinExistence type="predicted"/>
<accession>A0ABU8LW32</accession>
<gene>
    <name evidence="2" type="ORF">WDU96_10800</name>
</gene>
<evidence type="ECO:0000313" key="3">
    <source>
        <dbReference type="Proteomes" id="UP001368654"/>
    </source>
</evidence>
<feature type="domain" description="HTH cro/C1-type" evidence="1">
    <location>
        <begin position="18"/>
        <end position="72"/>
    </location>
</feature>
<evidence type="ECO:0000259" key="1">
    <source>
        <dbReference type="PROSITE" id="PS50943"/>
    </source>
</evidence>
<dbReference type="Gene3D" id="1.10.260.40">
    <property type="entry name" value="lambda repressor-like DNA-binding domains"/>
    <property type="match status" value="1"/>
</dbReference>
<dbReference type="RefSeq" id="WP_337338529.1">
    <property type="nucleotide sequence ID" value="NZ_JBBDGL010000003.1"/>
</dbReference>
<dbReference type="EMBL" id="JBBDGL010000003">
    <property type="protein sequence ID" value="MEJ1156083.1"/>
    <property type="molecule type" value="Genomic_DNA"/>
</dbReference>
<organism evidence="2 3">
    <name type="scientific">Microbacterium marmarense</name>
    <dbReference type="NCBI Taxonomy" id="3122051"/>
    <lineage>
        <taxon>Bacteria</taxon>
        <taxon>Bacillati</taxon>
        <taxon>Actinomycetota</taxon>
        <taxon>Actinomycetes</taxon>
        <taxon>Micrococcales</taxon>
        <taxon>Microbacteriaceae</taxon>
        <taxon>Microbacterium</taxon>
    </lineage>
</organism>
<dbReference type="InterPro" id="IPR001387">
    <property type="entry name" value="Cro/C1-type_HTH"/>
</dbReference>
<dbReference type="Pfam" id="PF01381">
    <property type="entry name" value="HTH_3"/>
    <property type="match status" value="1"/>
</dbReference>
<dbReference type="Proteomes" id="UP001368654">
    <property type="component" value="Unassembled WGS sequence"/>
</dbReference>
<name>A0ABU8LW32_9MICO</name>
<reference evidence="2 3" key="1">
    <citation type="submission" date="2024-02" db="EMBL/GenBank/DDBJ databases">
        <authorList>
            <person name="Saticioglu I.B."/>
        </authorList>
    </citation>
    <scope>NUCLEOTIDE SEQUENCE [LARGE SCALE GENOMIC DNA]</scope>
    <source>
        <strain evidence="2 3">Mu-86</strain>
    </source>
</reference>
<dbReference type="CDD" id="cd00093">
    <property type="entry name" value="HTH_XRE"/>
    <property type="match status" value="1"/>
</dbReference>
<keyword evidence="3" id="KW-1185">Reference proteome</keyword>